<organism evidence="1 2">
    <name type="scientific">Vagococcus fluvialis</name>
    <dbReference type="NCBI Taxonomy" id="2738"/>
    <lineage>
        <taxon>Bacteria</taxon>
        <taxon>Bacillati</taxon>
        <taxon>Bacillota</taxon>
        <taxon>Bacilli</taxon>
        <taxon>Lactobacillales</taxon>
        <taxon>Enterococcaceae</taxon>
        <taxon>Vagococcus</taxon>
    </lineage>
</organism>
<dbReference type="OrthoDB" id="9805708at2"/>
<reference evidence="1 2" key="1">
    <citation type="submission" date="2017-05" db="EMBL/GenBank/DDBJ databases">
        <title>Vagococcus spp. assemblies.</title>
        <authorList>
            <person name="Gulvik C.A."/>
        </authorList>
    </citation>
    <scope>NUCLEOTIDE SEQUENCE [LARGE SCALE GENOMIC DNA]</scope>
    <source>
        <strain evidence="1 2">NCFB 2497</strain>
    </source>
</reference>
<protein>
    <submittedName>
        <fullName evidence="1">Uncharacterized protein</fullName>
    </submittedName>
</protein>
<comment type="caution">
    <text evidence="1">The sequence shown here is derived from an EMBL/GenBank/DDBJ whole genome shotgun (WGS) entry which is preliminary data.</text>
</comment>
<dbReference type="EMBL" id="NGJX01000001">
    <property type="protein sequence ID" value="RSU05468.1"/>
    <property type="molecule type" value="Genomic_DNA"/>
</dbReference>
<evidence type="ECO:0000313" key="1">
    <source>
        <dbReference type="EMBL" id="RSU05468.1"/>
    </source>
</evidence>
<dbReference type="RefSeq" id="WP_114288909.1">
    <property type="nucleotide sequence ID" value="NZ_CP081459.1"/>
</dbReference>
<keyword evidence="2" id="KW-1185">Reference proteome</keyword>
<dbReference type="AlphaFoldDB" id="A0A369B1H6"/>
<proteinExistence type="predicted"/>
<evidence type="ECO:0000313" key="2">
    <source>
        <dbReference type="Proteomes" id="UP000288197"/>
    </source>
</evidence>
<gene>
    <name evidence="1" type="ORF">CBF32_00275</name>
</gene>
<name>A0A369B1H6_9ENTE</name>
<sequence>MCPECYSEKSRVTPIYHPYDCLSRHTQYICGTCRRCICIQKDKTRNLYRWNFPFKSLQDAKYYLRTAEYTLKDSCGIYEIKLDKSRNFYKIFPKKSDVTAYLKKNKGKKCNKIPVFKTEAYQEFPNTEVRKLTEEEISYYLLER</sequence>
<dbReference type="GeneID" id="63145656"/>
<accession>A0A369B1H6</accession>
<dbReference type="Proteomes" id="UP000288197">
    <property type="component" value="Unassembled WGS sequence"/>
</dbReference>